<reference evidence="3" key="1">
    <citation type="journal article" date="2017" name="Nat. Commun.">
        <title>The asparagus genome sheds light on the origin and evolution of a young Y chromosome.</title>
        <authorList>
            <person name="Harkess A."/>
            <person name="Zhou J."/>
            <person name="Xu C."/>
            <person name="Bowers J.E."/>
            <person name="Van der Hulst R."/>
            <person name="Ayyampalayam S."/>
            <person name="Mercati F."/>
            <person name="Riccardi P."/>
            <person name="McKain M.R."/>
            <person name="Kakrana A."/>
            <person name="Tang H."/>
            <person name="Ray J."/>
            <person name="Groenendijk J."/>
            <person name="Arikit S."/>
            <person name="Mathioni S.M."/>
            <person name="Nakano M."/>
            <person name="Shan H."/>
            <person name="Telgmann-Rauber A."/>
            <person name="Kanno A."/>
            <person name="Yue Z."/>
            <person name="Chen H."/>
            <person name="Li W."/>
            <person name="Chen Y."/>
            <person name="Xu X."/>
            <person name="Zhang Y."/>
            <person name="Luo S."/>
            <person name="Chen H."/>
            <person name="Gao J."/>
            <person name="Mao Z."/>
            <person name="Pires J.C."/>
            <person name="Luo M."/>
            <person name="Kudrna D."/>
            <person name="Wing R.A."/>
            <person name="Meyers B.C."/>
            <person name="Yi K."/>
            <person name="Kong H."/>
            <person name="Lavrijsen P."/>
            <person name="Sunseri F."/>
            <person name="Falavigna A."/>
            <person name="Ye Y."/>
            <person name="Leebens-Mack J.H."/>
            <person name="Chen G."/>
        </authorList>
    </citation>
    <scope>NUCLEOTIDE SEQUENCE [LARGE SCALE GENOMIC DNA]</scope>
    <source>
        <strain evidence="3">cv. DH0086</strain>
    </source>
</reference>
<dbReference type="Gramene" id="ONK73670">
    <property type="protein sequence ID" value="ONK73670"/>
    <property type="gene ID" value="A4U43_C04F34050"/>
</dbReference>
<feature type="region of interest" description="Disordered" evidence="1">
    <location>
        <begin position="1"/>
        <end position="33"/>
    </location>
</feature>
<dbReference type="AlphaFoldDB" id="A0A5P1FAX1"/>
<proteinExistence type="predicted"/>
<evidence type="ECO:0000313" key="2">
    <source>
        <dbReference type="EMBL" id="ONK73670.1"/>
    </source>
</evidence>
<feature type="compositionally biased region" description="Low complexity" evidence="1">
    <location>
        <begin position="70"/>
        <end position="84"/>
    </location>
</feature>
<dbReference type="Proteomes" id="UP000243459">
    <property type="component" value="Chromosome 4"/>
</dbReference>
<evidence type="ECO:0000256" key="1">
    <source>
        <dbReference type="SAM" id="MobiDB-lite"/>
    </source>
</evidence>
<name>A0A5P1FAX1_ASPOF</name>
<accession>A0A5P1FAX1</accession>
<organism evidence="2 3">
    <name type="scientific">Asparagus officinalis</name>
    <name type="common">Garden asparagus</name>
    <dbReference type="NCBI Taxonomy" id="4686"/>
    <lineage>
        <taxon>Eukaryota</taxon>
        <taxon>Viridiplantae</taxon>
        <taxon>Streptophyta</taxon>
        <taxon>Embryophyta</taxon>
        <taxon>Tracheophyta</taxon>
        <taxon>Spermatophyta</taxon>
        <taxon>Magnoliopsida</taxon>
        <taxon>Liliopsida</taxon>
        <taxon>Asparagales</taxon>
        <taxon>Asparagaceae</taxon>
        <taxon>Asparagoideae</taxon>
        <taxon>Asparagus</taxon>
    </lineage>
</organism>
<feature type="region of interest" description="Disordered" evidence="1">
    <location>
        <begin position="70"/>
        <end position="89"/>
    </location>
</feature>
<sequence>MAAMEAGAGGQRASSSGRQKEQASTCPRVQTPPTTKFWYYTTTALTQPRVLLPRPAPILRPKVLPLRNSPSAAAAARTSASSPASSPPRALPPSLHCFLFLRQEVVSEQQNPNPNHNHDLNLAFPILPEFPPCTNAGTSAMELLRGRGLNPTPNPSPFMPMHPMPIPESVDVSPPQPRFLPDMKAQRAEEESNRELVDVILIFYIVLTNAPHVYGNTPQWMAISTVGA</sequence>
<keyword evidence="3" id="KW-1185">Reference proteome</keyword>
<protein>
    <submittedName>
        <fullName evidence="2">Uncharacterized protein</fullName>
    </submittedName>
</protein>
<evidence type="ECO:0000313" key="3">
    <source>
        <dbReference type="Proteomes" id="UP000243459"/>
    </source>
</evidence>
<dbReference type="EMBL" id="CM007384">
    <property type="protein sequence ID" value="ONK73670.1"/>
    <property type="molecule type" value="Genomic_DNA"/>
</dbReference>
<feature type="compositionally biased region" description="Polar residues" evidence="1">
    <location>
        <begin position="22"/>
        <end position="33"/>
    </location>
</feature>
<gene>
    <name evidence="2" type="ORF">A4U43_C04F34050</name>
</gene>